<name>A0A6P8F081_CLUHA</name>
<comment type="subcellular location">
    <subcellularLocation>
        <location evidence="1">Inflammasome</location>
    </subcellularLocation>
</comment>
<dbReference type="Proteomes" id="UP000515152">
    <property type="component" value="Chromosome 23"/>
</dbReference>
<evidence type="ECO:0000313" key="9">
    <source>
        <dbReference type="Proteomes" id="UP000515152"/>
    </source>
</evidence>
<dbReference type="SUPFAM" id="SSF47986">
    <property type="entry name" value="DEATH domain"/>
    <property type="match status" value="2"/>
</dbReference>
<keyword evidence="5" id="KW-0395">Inflammatory response</keyword>
<keyword evidence="9" id="KW-1185">Reference proteome</keyword>
<evidence type="ECO:0000256" key="1">
    <source>
        <dbReference type="ARBA" id="ARBA00004110"/>
    </source>
</evidence>
<evidence type="ECO:0000259" key="8">
    <source>
        <dbReference type="PROSITE" id="PS50824"/>
    </source>
</evidence>
<evidence type="ECO:0000313" key="10">
    <source>
        <dbReference type="RefSeq" id="XP_031417465.1"/>
    </source>
</evidence>
<feature type="domain" description="CARD" evidence="7">
    <location>
        <begin position="58"/>
        <end position="117"/>
    </location>
</feature>
<dbReference type="InterPro" id="IPR011029">
    <property type="entry name" value="DEATH-like_dom_sf"/>
</dbReference>
<accession>A0A6P8F081</accession>
<evidence type="ECO:0000256" key="3">
    <source>
        <dbReference type="ARBA" id="ARBA00022588"/>
    </source>
</evidence>
<gene>
    <name evidence="10" type="primary">LOC116218817</name>
</gene>
<keyword evidence="3" id="KW-0399">Innate immunity</keyword>
<evidence type="ECO:0000256" key="2">
    <source>
        <dbReference type="ARBA" id="ARBA00022490"/>
    </source>
</evidence>
<dbReference type="InterPro" id="IPR033516">
    <property type="entry name" value="CARD8/ASC/NALP1_CARD"/>
</dbReference>
<dbReference type="GeneID" id="116218817"/>
<keyword evidence="2" id="KW-0963">Cytoplasm</keyword>
<dbReference type="InterPro" id="IPR004020">
    <property type="entry name" value="DAPIN"/>
</dbReference>
<dbReference type="PROSITE" id="PS50824">
    <property type="entry name" value="DAPIN"/>
    <property type="match status" value="1"/>
</dbReference>
<dbReference type="Gene3D" id="1.10.533.10">
    <property type="entry name" value="Death Domain, Fas"/>
    <property type="match status" value="2"/>
</dbReference>
<sequence length="150" mass="17176">MANHLTLLLEILNDLESEKLDEFKLHLSKGALKGIEPIPRGRLQKALDASAIAGLMTELYIDQHFIDKHRVRLIDTISTVDPILDRLMSKNTITQENYRHIRSYRTSTQRMRELFDLGGISTLIGKDCLYDVLMELEPLVMEELKDAGVK</sequence>
<proteinExistence type="predicted"/>
<keyword evidence="6" id="KW-1271">Inflammasome</keyword>
<dbReference type="CDD" id="cd08330">
    <property type="entry name" value="CARD_ASC_NALP1"/>
    <property type="match status" value="1"/>
</dbReference>
<reference evidence="10" key="1">
    <citation type="submission" date="2025-08" db="UniProtKB">
        <authorList>
            <consortium name="RefSeq"/>
        </authorList>
    </citation>
    <scope>IDENTIFICATION</scope>
</reference>
<dbReference type="OrthoDB" id="8888059at2759"/>
<protein>
    <submittedName>
        <fullName evidence="10">Apoptosis-associated speck-like protein containing a CARD</fullName>
    </submittedName>
</protein>
<dbReference type="GO" id="GO:0006954">
    <property type="term" value="P:inflammatory response"/>
    <property type="evidence" value="ECO:0007669"/>
    <property type="project" value="UniProtKB-KW"/>
</dbReference>
<dbReference type="Pfam" id="PF00619">
    <property type="entry name" value="CARD"/>
    <property type="match status" value="1"/>
</dbReference>
<evidence type="ECO:0000259" key="7">
    <source>
        <dbReference type="PROSITE" id="PS50209"/>
    </source>
</evidence>
<evidence type="ECO:0000256" key="4">
    <source>
        <dbReference type="ARBA" id="ARBA00022859"/>
    </source>
</evidence>
<keyword evidence="4" id="KW-0391">Immunity</keyword>
<dbReference type="InterPro" id="IPR001315">
    <property type="entry name" value="CARD"/>
</dbReference>
<dbReference type="InterPro" id="IPR051249">
    <property type="entry name" value="NLRP_Inflammasome"/>
</dbReference>
<dbReference type="PANTHER" id="PTHR46985:SF2">
    <property type="entry name" value="APOPTOSIS-ASSOCIATED SPECK-LIKE PROTEIN CONTAINING A CARD"/>
    <property type="match status" value="1"/>
</dbReference>
<evidence type="ECO:0000256" key="5">
    <source>
        <dbReference type="ARBA" id="ARBA00023198"/>
    </source>
</evidence>
<feature type="domain" description="Pyrin" evidence="8">
    <location>
        <begin position="1"/>
        <end position="67"/>
    </location>
</feature>
<dbReference type="GO" id="GO:0042981">
    <property type="term" value="P:regulation of apoptotic process"/>
    <property type="evidence" value="ECO:0007669"/>
    <property type="project" value="InterPro"/>
</dbReference>
<organism evidence="9 10">
    <name type="scientific">Clupea harengus</name>
    <name type="common">Atlantic herring</name>
    <dbReference type="NCBI Taxonomy" id="7950"/>
    <lineage>
        <taxon>Eukaryota</taxon>
        <taxon>Metazoa</taxon>
        <taxon>Chordata</taxon>
        <taxon>Craniata</taxon>
        <taxon>Vertebrata</taxon>
        <taxon>Euteleostomi</taxon>
        <taxon>Actinopterygii</taxon>
        <taxon>Neopterygii</taxon>
        <taxon>Teleostei</taxon>
        <taxon>Clupei</taxon>
        <taxon>Clupeiformes</taxon>
        <taxon>Clupeoidei</taxon>
        <taxon>Clupeidae</taxon>
        <taxon>Clupea</taxon>
    </lineage>
</organism>
<dbReference type="AlphaFoldDB" id="A0A6P8F081"/>
<evidence type="ECO:0000256" key="6">
    <source>
        <dbReference type="ARBA" id="ARBA00023233"/>
    </source>
</evidence>
<dbReference type="KEGG" id="char:116218817"/>
<dbReference type="PROSITE" id="PS50209">
    <property type="entry name" value="CARD"/>
    <property type="match status" value="1"/>
</dbReference>
<dbReference type="PANTHER" id="PTHR46985">
    <property type="entry name" value="NACHT, LRR AND PYD DOMAINS-CONTAINING PROTEIN 1"/>
    <property type="match status" value="1"/>
</dbReference>
<dbReference type="GO" id="GO:0045087">
    <property type="term" value="P:innate immune response"/>
    <property type="evidence" value="ECO:0007669"/>
    <property type="project" value="UniProtKB-KW"/>
</dbReference>
<dbReference type="RefSeq" id="XP_031417465.1">
    <property type="nucleotide sequence ID" value="XM_031561605.1"/>
</dbReference>
<dbReference type="GO" id="GO:0061702">
    <property type="term" value="C:canonical inflammasome complex"/>
    <property type="evidence" value="ECO:0007669"/>
    <property type="project" value="UniProtKB-SubCell"/>
</dbReference>